<dbReference type="PRINTS" id="PR00111">
    <property type="entry name" value="ABHYDROLASE"/>
</dbReference>
<evidence type="ECO:0000313" key="2">
    <source>
        <dbReference type="EMBL" id="MFC5297373.1"/>
    </source>
</evidence>
<protein>
    <submittedName>
        <fullName evidence="2">Alpha/beta fold hydrolase</fullName>
    </submittedName>
</protein>
<dbReference type="InterPro" id="IPR000073">
    <property type="entry name" value="AB_hydrolase_1"/>
</dbReference>
<dbReference type="GO" id="GO:0016787">
    <property type="term" value="F:hydrolase activity"/>
    <property type="evidence" value="ECO:0007669"/>
    <property type="project" value="UniProtKB-KW"/>
</dbReference>
<dbReference type="InterPro" id="IPR050266">
    <property type="entry name" value="AB_hydrolase_sf"/>
</dbReference>
<sequence length="282" mass="29054">MAPLPGTLLRPDAALRYADSGGDGPPVVLSHGAGMDHNAFDPQVPPLIRAGYRVITWDLRGHGDSLLARPVQFTAADALADLEALLDELRIGSPVLVGHSLGGGLSQAFVREHPARAAGLVVLDATWNAGPLTRFESVVLPLAAPLLALIPASRLPRLMAKASAVTPAAIAATEAVFAAMPTRRFLDVWRATVSLVDPDPGYCTPVPLGLIRGEEDATGNIATAMPRWARAEGVEEHAIPGAGHVVTLDAPEATTAALLDVLAAMTPTPPTAPAAPAAPTAP</sequence>
<name>A0ABW0FFA4_9MICO</name>
<dbReference type="PANTHER" id="PTHR43798:SF33">
    <property type="entry name" value="HYDROLASE, PUTATIVE (AFU_ORTHOLOGUE AFUA_2G14860)-RELATED"/>
    <property type="match status" value="1"/>
</dbReference>
<keyword evidence="3" id="KW-1185">Reference proteome</keyword>
<dbReference type="GeneID" id="303297462"/>
<organism evidence="2 3">
    <name type="scientific">Brachybacterium tyrofermentans</name>
    <dbReference type="NCBI Taxonomy" id="47848"/>
    <lineage>
        <taxon>Bacteria</taxon>
        <taxon>Bacillati</taxon>
        <taxon>Actinomycetota</taxon>
        <taxon>Actinomycetes</taxon>
        <taxon>Micrococcales</taxon>
        <taxon>Dermabacteraceae</taxon>
        <taxon>Brachybacterium</taxon>
    </lineage>
</organism>
<proteinExistence type="predicted"/>
<keyword evidence="2" id="KW-0378">Hydrolase</keyword>
<reference evidence="3" key="1">
    <citation type="journal article" date="2019" name="Int. J. Syst. Evol. Microbiol.">
        <title>The Global Catalogue of Microorganisms (GCM) 10K type strain sequencing project: providing services to taxonomists for standard genome sequencing and annotation.</title>
        <authorList>
            <consortium name="The Broad Institute Genomics Platform"/>
            <consortium name="The Broad Institute Genome Sequencing Center for Infectious Disease"/>
            <person name="Wu L."/>
            <person name="Ma J."/>
        </authorList>
    </citation>
    <scope>NUCLEOTIDE SEQUENCE [LARGE SCALE GENOMIC DNA]</scope>
    <source>
        <strain evidence="3">CGMCC 1.16455</strain>
    </source>
</reference>
<gene>
    <name evidence="2" type="ORF">ACFPK8_07600</name>
</gene>
<accession>A0ABW0FFA4</accession>
<evidence type="ECO:0000259" key="1">
    <source>
        <dbReference type="Pfam" id="PF12697"/>
    </source>
</evidence>
<dbReference type="Pfam" id="PF12697">
    <property type="entry name" value="Abhydrolase_6"/>
    <property type="match status" value="1"/>
</dbReference>
<dbReference type="SUPFAM" id="SSF53474">
    <property type="entry name" value="alpha/beta-Hydrolases"/>
    <property type="match status" value="1"/>
</dbReference>
<dbReference type="RefSeq" id="WP_343924166.1">
    <property type="nucleotide sequence ID" value="NZ_BAAAIR010000038.1"/>
</dbReference>
<dbReference type="PANTHER" id="PTHR43798">
    <property type="entry name" value="MONOACYLGLYCEROL LIPASE"/>
    <property type="match status" value="1"/>
</dbReference>
<dbReference type="InterPro" id="IPR029058">
    <property type="entry name" value="AB_hydrolase_fold"/>
</dbReference>
<evidence type="ECO:0000313" key="3">
    <source>
        <dbReference type="Proteomes" id="UP001595937"/>
    </source>
</evidence>
<dbReference type="EMBL" id="JBHSLN010000020">
    <property type="protein sequence ID" value="MFC5297373.1"/>
    <property type="molecule type" value="Genomic_DNA"/>
</dbReference>
<feature type="domain" description="AB hydrolase-1" evidence="1">
    <location>
        <begin position="27"/>
        <end position="256"/>
    </location>
</feature>
<dbReference type="Proteomes" id="UP001595937">
    <property type="component" value="Unassembled WGS sequence"/>
</dbReference>
<comment type="caution">
    <text evidence="2">The sequence shown here is derived from an EMBL/GenBank/DDBJ whole genome shotgun (WGS) entry which is preliminary data.</text>
</comment>
<dbReference type="Gene3D" id="3.40.50.1820">
    <property type="entry name" value="alpha/beta hydrolase"/>
    <property type="match status" value="1"/>
</dbReference>